<keyword evidence="1" id="KW-1133">Transmembrane helix</keyword>
<dbReference type="Proteomes" id="UP001431209">
    <property type="component" value="Unassembled WGS sequence"/>
</dbReference>
<reference evidence="2 3" key="1">
    <citation type="submission" date="2024-03" db="EMBL/GenBank/DDBJ databases">
        <title>The Acrasis kona genome and developmental transcriptomes reveal deep origins of eukaryotic multicellular pathways.</title>
        <authorList>
            <person name="Sheikh S."/>
            <person name="Fu C.-J."/>
            <person name="Brown M.W."/>
            <person name="Baldauf S.L."/>
        </authorList>
    </citation>
    <scope>NUCLEOTIDE SEQUENCE [LARGE SCALE GENOMIC DNA]</scope>
    <source>
        <strain evidence="2 3">ATCC MYA-3509</strain>
    </source>
</reference>
<keyword evidence="3" id="KW-1185">Reference proteome</keyword>
<accession>A0AAW2YKZ7</accession>
<keyword evidence="1" id="KW-0472">Membrane</keyword>
<evidence type="ECO:0000313" key="2">
    <source>
        <dbReference type="EMBL" id="KAL0477917.1"/>
    </source>
</evidence>
<gene>
    <name evidence="2" type="ORF">AKO1_005392</name>
</gene>
<evidence type="ECO:0000313" key="3">
    <source>
        <dbReference type="Proteomes" id="UP001431209"/>
    </source>
</evidence>
<proteinExistence type="predicted"/>
<feature type="transmembrane region" description="Helical" evidence="1">
    <location>
        <begin position="7"/>
        <end position="24"/>
    </location>
</feature>
<evidence type="ECO:0000256" key="1">
    <source>
        <dbReference type="SAM" id="Phobius"/>
    </source>
</evidence>
<comment type="caution">
    <text evidence="2">The sequence shown here is derived from an EMBL/GenBank/DDBJ whole genome shotgun (WGS) entry which is preliminary data.</text>
</comment>
<organism evidence="2 3">
    <name type="scientific">Acrasis kona</name>
    <dbReference type="NCBI Taxonomy" id="1008807"/>
    <lineage>
        <taxon>Eukaryota</taxon>
        <taxon>Discoba</taxon>
        <taxon>Heterolobosea</taxon>
        <taxon>Tetramitia</taxon>
        <taxon>Eutetramitia</taxon>
        <taxon>Acrasidae</taxon>
        <taxon>Acrasis</taxon>
    </lineage>
</organism>
<feature type="transmembrane region" description="Helical" evidence="1">
    <location>
        <begin position="106"/>
        <end position="130"/>
    </location>
</feature>
<dbReference type="AlphaFoldDB" id="A0AAW2YKZ7"/>
<dbReference type="EMBL" id="JAOPGA020000280">
    <property type="protein sequence ID" value="KAL0477917.1"/>
    <property type="molecule type" value="Genomic_DNA"/>
</dbReference>
<sequence length="176" mass="18793">MSNTKSAYISAIIIVSIFCALNTVSGQSGNSTAPIAWTCNPANYNSSDGCHCNCGIRDPDCDNRNSTLFGLTLNCPCAGMVCAGVKCYGDCNPVQTSLILTQLNTFTILTIINTMLIGIVLLVVISLILIRFSTDPMTTHSRAGGASVKDILINIWNTFVTCGGRCNQRARLTTDQ</sequence>
<keyword evidence="1" id="KW-0812">Transmembrane</keyword>
<name>A0AAW2YKZ7_9EUKA</name>
<protein>
    <submittedName>
        <fullName evidence="2">Uncharacterized protein</fullName>
    </submittedName>
</protein>